<dbReference type="SUPFAM" id="SSF53098">
    <property type="entry name" value="Ribonuclease H-like"/>
    <property type="match status" value="1"/>
</dbReference>
<dbReference type="AlphaFoldDB" id="A0A511NMC6"/>
<dbReference type="CDD" id="cd04659">
    <property type="entry name" value="Piwi_piwi-like_ProArk"/>
    <property type="match status" value="1"/>
</dbReference>
<dbReference type="InterPro" id="IPR003165">
    <property type="entry name" value="Piwi"/>
</dbReference>
<proteinExistence type="inferred from homology"/>
<dbReference type="Gene3D" id="3.30.420.10">
    <property type="entry name" value="Ribonuclease H-like superfamily/Ribonuclease H"/>
    <property type="match status" value="1"/>
</dbReference>
<dbReference type="Pfam" id="PF13289">
    <property type="entry name" value="SIR2_2"/>
    <property type="match status" value="1"/>
</dbReference>
<dbReference type="InterPro" id="IPR029035">
    <property type="entry name" value="DHS-like_NAD/FAD-binding_dom"/>
</dbReference>
<dbReference type="EMBL" id="BJXC01000029">
    <property type="protein sequence ID" value="GEM53381.1"/>
    <property type="molecule type" value="Genomic_DNA"/>
</dbReference>
<name>A0A511NMC6_9FLAO</name>
<keyword evidence="3" id="KW-0175">Coiled coil</keyword>
<evidence type="ECO:0000313" key="6">
    <source>
        <dbReference type="Proteomes" id="UP000321245"/>
    </source>
</evidence>
<dbReference type="Proteomes" id="UP000321245">
    <property type="component" value="Unassembled WGS sequence"/>
</dbReference>
<dbReference type="OrthoDB" id="530017at2"/>
<dbReference type="GO" id="GO:0003676">
    <property type="term" value="F:nucleic acid binding"/>
    <property type="evidence" value="ECO:0007669"/>
    <property type="project" value="InterPro"/>
</dbReference>
<reference evidence="5 6" key="1">
    <citation type="submission" date="2019-07" db="EMBL/GenBank/DDBJ databases">
        <title>Whole genome shotgun sequence of Empedobacter brevis NBRC 14943.</title>
        <authorList>
            <person name="Hosoyama A."/>
            <person name="Uohara A."/>
            <person name="Ohji S."/>
            <person name="Ichikawa N."/>
        </authorList>
    </citation>
    <scope>NUCLEOTIDE SEQUENCE [LARGE SCALE GENOMIC DNA]</scope>
    <source>
        <strain evidence="5 6">NBRC 14943</strain>
    </source>
</reference>
<evidence type="ECO:0000256" key="1">
    <source>
        <dbReference type="ARBA" id="ARBA00035012"/>
    </source>
</evidence>
<protein>
    <recommendedName>
        <fullName evidence="2">Protein argonaute</fullName>
    </recommendedName>
</protein>
<evidence type="ECO:0000313" key="5">
    <source>
        <dbReference type="EMBL" id="GEM53381.1"/>
    </source>
</evidence>
<dbReference type="GeneID" id="84651568"/>
<dbReference type="Gene3D" id="3.40.50.2300">
    <property type="match status" value="1"/>
</dbReference>
<comment type="caution">
    <text evidence="5">The sequence shown here is derived from an EMBL/GenBank/DDBJ whole genome shotgun (WGS) entry which is preliminary data.</text>
</comment>
<dbReference type="SUPFAM" id="SSF52467">
    <property type="entry name" value="DHS-like NAD/FAD-binding domain"/>
    <property type="match status" value="1"/>
</dbReference>
<feature type="domain" description="Piwi" evidence="4">
    <location>
        <begin position="735"/>
        <end position="1050"/>
    </location>
</feature>
<dbReference type="SMART" id="SM00950">
    <property type="entry name" value="Piwi"/>
    <property type="match status" value="1"/>
</dbReference>
<evidence type="ECO:0000256" key="2">
    <source>
        <dbReference type="ARBA" id="ARBA00035032"/>
    </source>
</evidence>
<comment type="similarity">
    <text evidence="1">Belongs to the argonaute family. Long pAgo subfamily.</text>
</comment>
<dbReference type="Gene3D" id="3.40.50.1220">
    <property type="entry name" value="TPP-binding domain"/>
    <property type="match status" value="1"/>
</dbReference>
<dbReference type="InterPro" id="IPR012337">
    <property type="entry name" value="RNaseH-like_sf"/>
</dbReference>
<dbReference type="RefSeq" id="WP_019977020.1">
    <property type="nucleotide sequence ID" value="NZ_BJXC01000029.1"/>
</dbReference>
<accession>A0A511NMC6</accession>
<dbReference type="STRING" id="1218108.GCA_000382425_03551"/>
<dbReference type="InterPro" id="IPR036397">
    <property type="entry name" value="RNaseH_sf"/>
</dbReference>
<sequence>MNQELPYDAFLRTLKENTDTGHVFLLGAGASISSGIQSAADCIWEWKKNIFITKNPNLSKQYSEYKSETIQRSIQRWLDNEGVYPKEGSAEEYSYYALKAYPIDDTRRKYFENICRNREPHLGYRLLCLLAKYGMVKSVFTTNFDGLVEKSAYQTGLTPIAVSLESTERIHRASSSNELLTVSLHGDFKYGPLKNTGAELDTQHNTFVAALEQHLYDKHLIVIGYSGRDKSLMEAIKKAYSKPGAGMLFWCGFGYNINQDVEDLINHLESHGRKGFYIPTEGFDTTLIHTCKTCLDDNQSFVKDVNDILQNNSIEGIEKTPFSMEVKQPHVLLKSNLFPVTFPTEVFQFEVPFKEDERVWATIRELTKGKNIVAVPLKKMVYAFGIQSQIRETFSGRLTGEIKRTPVTYNEVKDGSVFKNLYLKTIIDSLCQLYNLRTDGFEKIYLPNSKKIQSKNGIQYHLYDAIEVGLFFDNNIRSEKPFAYINLKPTFFLDSEEEIPKSLKFEVGKSYHEILYQGQPNVKFNNQLERWKSILFPNGKNLTFEYPQNSGTAFKFSISSGTMHVALAKAMGGYPFRFPNNFNKKSILHNGIQYKEPNLEFLDKLTGTVITDFHPMRGLTKNRPYDFSLNGNVFDPEINLGIICPNLYRVPVYDFLCRLNKTQTAGTSNPDYLIDYPGFINAYGIPFNVPDINSDLWKDSDINLPISNLMQSAKEFSDKIKKAIDQLEAVNKKLVLVIFIPTEWNIISDINNENEKFDLHDYIKAYAAQKQIATQFIQESTLKDSLVCQVNWWLSLSFYVKAQRTPWVLNGLESNTAFVGIGYSVNKKKDKTKVVLGCSHIYNSMGQGLKYRLSRVEDCYFDKQNNPYLSYQDAYKFGTLVRELFFNTMGEVPKRVVVHKRTHFKPDEIKGIVNSLKKSGVQQIDLIEVNFEENARFLSLYTKDENIVPGMFPLSRGSCFLLDSTTALLWTHGIVPSVKSDNRSYYLGGKNIPIPLKIKKHYGSSNIGTVATEILGLTKMNWNSFDLYSKLPTTIQTSNEIARIGWLLNRFEGKTYDYRNFM</sequence>
<evidence type="ECO:0000259" key="4">
    <source>
        <dbReference type="SMART" id="SM00950"/>
    </source>
</evidence>
<keyword evidence="6" id="KW-1185">Reference proteome</keyword>
<gene>
    <name evidence="5" type="ORF">EB1_31710</name>
</gene>
<organism evidence="5 6">
    <name type="scientific">Empedobacter brevis NBRC 14943 = ATCC 43319</name>
    <dbReference type="NCBI Taxonomy" id="1218108"/>
    <lineage>
        <taxon>Bacteria</taxon>
        <taxon>Pseudomonadati</taxon>
        <taxon>Bacteroidota</taxon>
        <taxon>Flavobacteriia</taxon>
        <taxon>Flavobacteriales</taxon>
        <taxon>Weeksellaceae</taxon>
        <taxon>Empedobacter</taxon>
    </lineage>
</organism>
<evidence type="ECO:0000256" key="3">
    <source>
        <dbReference type="SAM" id="Coils"/>
    </source>
</evidence>
<feature type="coiled-coil region" evidence="3">
    <location>
        <begin position="706"/>
        <end position="733"/>
    </location>
</feature>